<dbReference type="InterPro" id="IPR017475">
    <property type="entry name" value="EPS_sugar_tfrase"/>
</dbReference>
<comment type="similarity">
    <text evidence="2">Belongs to the bacterial sugar transferase family.</text>
</comment>
<feature type="transmembrane region" description="Helical" evidence="7">
    <location>
        <begin position="122"/>
        <end position="141"/>
    </location>
</feature>
<evidence type="ECO:0000259" key="8">
    <source>
        <dbReference type="Pfam" id="PF02397"/>
    </source>
</evidence>
<name>A0ABX8SK35_9ACTN</name>
<dbReference type="Gene3D" id="3.40.50.720">
    <property type="entry name" value="NAD(P)-binding Rossmann-like Domain"/>
    <property type="match status" value="1"/>
</dbReference>
<keyword evidence="4 7" id="KW-0812">Transmembrane</keyword>
<evidence type="ECO:0000256" key="7">
    <source>
        <dbReference type="SAM" id="Phobius"/>
    </source>
</evidence>
<dbReference type="PANTHER" id="PTHR30576">
    <property type="entry name" value="COLANIC BIOSYNTHESIS UDP-GLUCOSE LIPID CARRIER TRANSFERASE"/>
    <property type="match status" value="1"/>
</dbReference>
<organism evidence="9 10">
    <name type="scientific">Skermania pinensis</name>
    <dbReference type="NCBI Taxonomy" id="39122"/>
    <lineage>
        <taxon>Bacteria</taxon>
        <taxon>Bacillati</taxon>
        <taxon>Actinomycetota</taxon>
        <taxon>Actinomycetes</taxon>
        <taxon>Mycobacteriales</taxon>
        <taxon>Gordoniaceae</taxon>
        <taxon>Skermania</taxon>
    </lineage>
</organism>
<evidence type="ECO:0000256" key="3">
    <source>
        <dbReference type="ARBA" id="ARBA00022679"/>
    </source>
</evidence>
<keyword evidence="3 9" id="KW-0808">Transferase</keyword>
<gene>
    <name evidence="9" type="ORF">KV203_18790</name>
</gene>
<sequence length="488" mass="53086">MRTTAPARSVRQRWQARLGSRLLLTDVAVVLGAVGLAQFARFGAISDADLSRIGTSRSVSYTIVSALFAALWLGFLSLQNSRSARVVGGIEEYRRIVSATLQMFGLIAIVSLIAKVDIARGYLAVALPVGLAGLLLGRGLWRRHAVEQRTNGAYQAPVLVVGGESAARAMAAAFARDRRAGYRVVGLCTPAGAVDGEEHMDIAGDQVPIVGTDTSILAAIEQTGADTVAVTATDYLNPSRIRQLVWDLESLGVDLIVTPGVEDVALQRLASRPVDGTPMLHLEKPQYSRATSFSKTAFDFCFAVAALIAVAPVMLVAAIAVKLGSRGPIFYRSERIGLDGKPFKMIKFRSMYEDADRHLSALLNQNEGAGPLFKMRNDPRITPVGRILRRYSLDELPQFLNVVRGEMSVVGPRPPLRREVEAYSGLVRRRMLVKPGLTGLWQISGRSDLDWDESVRLDLSYVENWSMLQDLVIIKKTLGAVTRPAGAY</sequence>
<accession>A0ABX8SK35</accession>
<feature type="domain" description="Bacterial sugar transferase" evidence="8">
    <location>
        <begin position="295"/>
        <end position="482"/>
    </location>
</feature>
<dbReference type="Pfam" id="PF02397">
    <property type="entry name" value="Bac_transf"/>
    <property type="match status" value="1"/>
</dbReference>
<evidence type="ECO:0000256" key="4">
    <source>
        <dbReference type="ARBA" id="ARBA00022692"/>
    </source>
</evidence>
<feature type="transmembrane region" description="Helical" evidence="7">
    <location>
        <begin position="21"/>
        <end position="39"/>
    </location>
</feature>
<reference evidence="9" key="1">
    <citation type="submission" date="2021-07" db="EMBL/GenBank/DDBJ databases">
        <title>Candidatus Kaistella beijingensis sp. nov. isolated from a municipal wastewater treatment plant is involved in sludge foaming.</title>
        <authorList>
            <person name="Song Y."/>
            <person name="Liu S.-J."/>
        </authorList>
    </citation>
    <scope>NUCLEOTIDE SEQUENCE</scope>
    <source>
        <strain evidence="9">DSM 43998</strain>
    </source>
</reference>
<protein>
    <submittedName>
        <fullName evidence="9">Sugar transferase</fullName>
    </submittedName>
</protein>
<dbReference type="EMBL" id="CP079105">
    <property type="protein sequence ID" value="QXQ16066.1"/>
    <property type="molecule type" value="Genomic_DNA"/>
</dbReference>
<feature type="transmembrane region" description="Helical" evidence="7">
    <location>
        <begin position="297"/>
        <end position="321"/>
    </location>
</feature>
<feature type="transmembrane region" description="Helical" evidence="7">
    <location>
        <begin position="59"/>
        <end position="76"/>
    </location>
</feature>
<evidence type="ECO:0000313" key="9">
    <source>
        <dbReference type="EMBL" id="QXQ16066.1"/>
    </source>
</evidence>
<dbReference type="Pfam" id="PF13727">
    <property type="entry name" value="CoA_binding_3"/>
    <property type="match status" value="1"/>
</dbReference>
<comment type="subcellular location">
    <subcellularLocation>
        <location evidence="1">Membrane</location>
        <topology evidence="1">Multi-pass membrane protein</topology>
    </subcellularLocation>
</comment>
<evidence type="ECO:0000256" key="6">
    <source>
        <dbReference type="ARBA" id="ARBA00023136"/>
    </source>
</evidence>
<dbReference type="GO" id="GO:0016740">
    <property type="term" value="F:transferase activity"/>
    <property type="evidence" value="ECO:0007669"/>
    <property type="project" value="UniProtKB-KW"/>
</dbReference>
<dbReference type="InterPro" id="IPR003362">
    <property type="entry name" value="Bact_transf"/>
</dbReference>
<keyword evidence="6 7" id="KW-0472">Membrane</keyword>
<dbReference type="Proteomes" id="UP000887023">
    <property type="component" value="Chromosome"/>
</dbReference>
<evidence type="ECO:0000256" key="1">
    <source>
        <dbReference type="ARBA" id="ARBA00004141"/>
    </source>
</evidence>
<keyword evidence="5 7" id="KW-1133">Transmembrane helix</keyword>
<keyword evidence="10" id="KW-1185">Reference proteome</keyword>
<feature type="transmembrane region" description="Helical" evidence="7">
    <location>
        <begin position="96"/>
        <end position="116"/>
    </location>
</feature>
<proteinExistence type="inferred from homology"/>
<dbReference type="PANTHER" id="PTHR30576:SF10">
    <property type="entry name" value="SLL5057 PROTEIN"/>
    <property type="match status" value="1"/>
</dbReference>
<evidence type="ECO:0000256" key="5">
    <source>
        <dbReference type="ARBA" id="ARBA00022989"/>
    </source>
</evidence>
<evidence type="ECO:0000313" key="10">
    <source>
        <dbReference type="Proteomes" id="UP000887023"/>
    </source>
</evidence>
<evidence type="ECO:0000256" key="2">
    <source>
        <dbReference type="ARBA" id="ARBA00006464"/>
    </source>
</evidence>
<dbReference type="NCBIfam" id="TIGR03025">
    <property type="entry name" value="EPS_sugtrans"/>
    <property type="match status" value="1"/>
</dbReference>